<dbReference type="EMBL" id="JAGTPW010000044">
    <property type="protein sequence ID" value="MBR8645611.1"/>
    <property type="molecule type" value="Genomic_DNA"/>
</dbReference>
<name>A0A941FLC4_9BACI</name>
<sequence>MEFCLITKTLLTGTEGARLCGIRVQGRHRRQAQTPRRLPDPGPPAESECLQWNSTLNFQTLKKTVDQLDGVCLQ</sequence>
<accession>A0A941FLC4</accession>
<dbReference type="AlphaFoldDB" id="A0A941FLC4"/>
<dbReference type="Proteomes" id="UP000680045">
    <property type="component" value="Unassembled WGS sequence"/>
</dbReference>
<proteinExistence type="predicted"/>
<evidence type="ECO:0000313" key="3">
    <source>
        <dbReference type="Proteomes" id="UP000680045"/>
    </source>
</evidence>
<evidence type="ECO:0000313" key="2">
    <source>
        <dbReference type="EMBL" id="MBR8645611.1"/>
    </source>
</evidence>
<protein>
    <submittedName>
        <fullName evidence="2">Uncharacterized protein</fullName>
    </submittedName>
</protein>
<comment type="caution">
    <text evidence="2">The sequence shown here is derived from an EMBL/GenBank/DDBJ whole genome shotgun (WGS) entry which is preliminary data.</text>
</comment>
<feature type="region of interest" description="Disordered" evidence="1">
    <location>
        <begin position="27"/>
        <end position="46"/>
    </location>
</feature>
<reference evidence="2" key="1">
    <citation type="submission" date="2021-04" db="EMBL/GenBank/DDBJ databases">
        <title>Whole genome sequencing of Enterococci isolates from hospitalized patients.</title>
        <authorList>
            <person name="Ogoti B.M."/>
            <person name="Onyambu F.G."/>
        </authorList>
    </citation>
    <scope>NUCLEOTIDE SEQUENCE</scope>
    <source>
        <strain evidence="2">242</strain>
    </source>
</reference>
<organism evidence="2 3">
    <name type="scientific">Peribacillus frigoritolerans</name>
    <dbReference type="NCBI Taxonomy" id="450367"/>
    <lineage>
        <taxon>Bacteria</taxon>
        <taxon>Bacillati</taxon>
        <taxon>Bacillota</taxon>
        <taxon>Bacilli</taxon>
        <taxon>Bacillales</taxon>
        <taxon>Bacillaceae</taxon>
        <taxon>Peribacillus</taxon>
    </lineage>
</organism>
<gene>
    <name evidence="2" type="ORF">KEH51_20995</name>
</gene>
<evidence type="ECO:0000256" key="1">
    <source>
        <dbReference type="SAM" id="MobiDB-lite"/>
    </source>
</evidence>